<evidence type="ECO:0000313" key="2">
    <source>
        <dbReference type="EMBL" id="AGA66670.1"/>
    </source>
</evidence>
<feature type="chain" id="PRO_5017330418" evidence="1">
    <location>
        <begin position="19"/>
        <end position="279"/>
    </location>
</feature>
<dbReference type="Proteomes" id="UP000010793">
    <property type="component" value="Chromosome"/>
</dbReference>
<dbReference type="EMBL" id="CP002873">
    <property type="protein sequence ID" value="AGA66670.1"/>
    <property type="molecule type" value="Genomic_DNA"/>
</dbReference>
<gene>
    <name evidence="2" type="ORF">BPP43_07210</name>
</gene>
<protein>
    <submittedName>
        <fullName evidence="2">Uncharacterized protein</fullName>
    </submittedName>
</protein>
<dbReference type="GeneID" id="56440168"/>
<accession>A0A3B6VLI2</accession>
<proteinExistence type="predicted"/>
<sequence length="279" mass="31075">MNIKVILLFISINILLFAQSTSNVGDNNILINTGVGRVDYTTYTIYADATADILTDKVLHPEALLILQEQAEEETFRTLYQTLGNIIVNGDYTVYNIIEENAKLREDVMDFVNDARLLGVSYPSRTSVKVLMALDIITNQLMSNFIQNMNTYKPTPIVTYIDAGTDYDGLVIDARGIGFKPSLFPTIYNENGDAIYDIAYIDKKIASTNGYIKYSTNSFLTNQISTNITGKKPYNIVAWSTRGKFASDLVIGNEDASIILSAKKLKEAIRNCKVTVIID</sequence>
<keyword evidence="1" id="KW-0732">Signal</keyword>
<name>A0A3B6VLI2_BRAPL</name>
<dbReference type="AlphaFoldDB" id="A0A3B6VLI2"/>
<organism evidence="2 3">
    <name type="scientific">Brachyspira pilosicoli P43/6/78</name>
    <dbReference type="NCBI Taxonomy" id="1042417"/>
    <lineage>
        <taxon>Bacteria</taxon>
        <taxon>Pseudomonadati</taxon>
        <taxon>Spirochaetota</taxon>
        <taxon>Spirochaetia</taxon>
        <taxon>Brachyspirales</taxon>
        <taxon>Brachyspiraceae</taxon>
        <taxon>Brachyspira</taxon>
    </lineage>
</organism>
<dbReference type="KEGG" id="bpip:BPP43_07210"/>
<evidence type="ECO:0000256" key="1">
    <source>
        <dbReference type="SAM" id="SignalP"/>
    </source>
</evidence>
<feature type="signal peptide" evidence="1">
    <location>
        <begin position="1"/>
        <end position="18"/>
    </location>
</feature>
<evidence type="ECO:0000313" key="3">
    <source>
        <dbReference type="Proteomes" id="UP000010793"/>
    </source>
</evidence>
<reference evidence="2 3" key="1">
    <citation type="journal article" date="2013" name="Genome Announc.">
        <title>Complete Genome Sequence of the Porcine Strain Brachyspira pilosicoli P43/6/78(T.).</title>
        <authorList>
            <person name="Lin C."/>
            <person name="den Bakker H.C."/>
            <person name="Suzuki H."/>
            <person name="Lefebure T."/>
            <person name="Ponnala L."/>
            <person name="Sun Q."/>
            <person name="Stanhope M.J."/>
            <person name="Wiedmann M."/>
            <person name="Duhamel G.E."/>
        </authorList>
    </citation>
    <scope>NUCLEOTIDE SEQUENCE [LARGE SCALE GENOMIC DNA]</scope>
    <source>
        <strain evidence="2 3">P43/6/78</strain>
    </source>
</reference>
<keyword evidence="3" id="KW-1185">Reference proteome</keyword>
<dbReference type="RefSeq" id="WP_013244537.1">
    <property type="nucleotide sequence ID" value="NC_019908.1"/>
</dbReference>